<feature type="compositionally biased region" description="Low complexity" evidence="1">
    <location>
        <begin position="148"/>
        <end position="159"/>
    </location>
</feature>
<feature type="region of interest" description="Disordered" evidence="1">
    <location>
        <begin position="187"/>
        <end position="208"/>
    </location>
</feature>
<dbReference type="EMBL" id="HBET01023565">
    <property type="protein sequence ID" value="CAD8571684.1"/>
    <property type="molecule type" value="Transcribed_RNA"/>
</dbReference>
<evidence type="ECO:0000256" key="1">
    <source>
        <dbReference type="SAM" id="MobiDB-lite"/>
    </source>
</evidence>
<accession>A0A7S0K7U7</accession>
<evidence type="ECO:0000313" key="2">
    <source>
        <dbReference type="EMBL" id="CAD8571684.1"/>
    </source>
</evidence>
<feature type="compositionally biased region" description="Polar residues" evidence="1">
    <location>
        <begin position="19"/>
        <end position="28"/>
    </location>
</feature>
<protein>
    <submittedName>
        <fullName evidence="2">Uncharacterized protein</fullName>
    </submittedName>
</protein>
<proteinExistence type="predicted"/>
<sequence>MDSRGGGGGHGMEQDPHGASTQVWSLQVRSKMGTARASDAPEPPEAAQDVTLQFPATLESLSRNSSGSASISVWRRCSSHKQPVCPVCGGVGVIMAEQERRQCGASPLSTPASEAWGGRRRTLPKDGGRISGLSAEDEPEPQCVGPQTSGSFAAASTSSRHGWIGRRAPTRQQRRIDAAFAASLWGAPGTHAGTQTDGDPSDTDAEADRPRCGLHSVGVAHVCQHCLGTGLGEPPEQRPSDDACQLHGVEATVASITATFGPGHVEAASVDCRAAGHEALLQAPGPLRAMVQVQDDNLWQRGFAPSAHAVWDQGPIVLPSPRSRYLAAEPTGAPADILSTHTISLDQALSGWGAMFALPSGDLLFVEHSGETMPGDFVIVSGAGLPRWGGSGSGATAHRGPGAVCGVHVRISRQGQAPQPDKRVRAAILPALPVQPAAATEILRPLVGESVAEDIGAHSCALHLPKQLHNGSRCFSRHANSSVFAWTCGRPAAVSKATVRSEVLCMLRGAEPSEDEAQAWRSLTEGSLAWHGRNCSSFSNATMGSIIRTTKDLQTMLRRGSQQRYRWQKRSRIDFLAATRSVRLDTGAWVRGPCMDSADSADDVVKPLIPVASDQSPLNCTDHGSAMIQMVVDFPEMLSGTQRHAFRSALA</sequence>
<reference evidence="2" key="1">
    <citation type="submission" date="2021-01" db="EMBL/GenBank/DDBJ databases">
        <authorList>
            <person name="Corre E."/>
            <person name="Pelletier E."/>
            <person name="Niang G."/>
            <person name="Scheremetjew M."/>
            <person name="Finn R."/>
            <person name="Kale V."/>
            <person name="Holt S."/>
            <person name="Cochrane G."/>
            <person name="Meng A."/>
            <person name="Brown T."/>
            <person name="Cohen L."/>
        </authorList>
    </citation>
    <scope>NUCLEOTIDE SEQUENCE</scope>
    <source>
        <strain evidence="2">E4-10</strain>
    </source>
</reference>
<feature type="compositionally biased region" description="Gly residues" evidence="1">
    <location>
        <begin position="1"/>
        <end position="11"/>
    </location>
</feature>
<name>A0A7S0K7U7_CAFRO</name>
<dbReference type="AlphaFoldDB" id="A0A7S0K7U7"/>
<organism evidence="2">
    <name type="scientific">Cafeteria roenbergensis</name>
    <name type="common">Marine flagellate</name>
    <dbReference type="NCBI Taxonomy" id="33653"/>
    <lineage>
        <taxon>Eukaryota</taxon>
        <taxon>Sar</taxon>
        <taxon>Stramenopiles</taxon>
        <taxon>Bigyra</taxon>
        <taxon>Opalozoa</taxon>
        <taxon>Bicosoecida</taxon>
        <taxon>Cafeteriaceae</taxon>
        <taxon>Cafeteria</taxon>
    </lineage>
</organism>
<feature type="region of interest" description="Disordered" evidence="1">
    <location>
        <begin position="1"/>
        <end position="48"/>
    </location>
</feature>
<gene>
    <name evidence="2" type="ORF">CROE0942_LOCUS16064</name>
</gene>
<feature type="region of interest" description="Disordered" evidence="1">
    <location>
        <begin position="104"/>
        <end position="162"/>
    </location>
</feature>